<dbReference type="Pfam" id="PF12728">
    <property type="entry name" value="HTH_17"/>
    <property type="match status" value="1"/>
</dbReference>
<evidence type="ECO:0000313" key="3">
    <source>
        <dbReference type="Proteomes" id="UP000236737"/>
    </source>
</evidence>
<dbReference type="OrthoDB" id="597977at2"/>
<dbReference type="InterPro" id="IPR038148">
    <property type="entry name" value="Tn1545/Tn916_Xis"/>
</dbReference>
<proteinExistence type="predicted"/>
<dbReference type="AlphaFoldDB" id="A0A1H5TDS3"/>
<keyword evidence="3" id="KW-1185">Reference proteome</keyword>
<name>A0A1H5TDS3_9FLAO</name>
<protein>
    <submittedName>
        <fullName evidence="2">Transcriptional regulator, AlpA family</fullName>
    </submittedName>
</protein>
<feature type="domain" description="Helix-turn-helix" evidence="1">
    <location>
        <begin position="26"/>
        <end position="75"/>
    </location>
</feature>
<evidence type="ECO:0000259" key="1">
    <source>
        <dbReference type="Pfam" id="PF12728"/>
    </source>
</evidence>
<evidence type="ECO:0000313" key="2">
    <source>
        <dbReference type="EMBL" id="SEF60920.1"/>
    </source>
</evidence>
<accession>A0A1H5TDS3</accession>
<dbReference type="Proteomes" id="UP000236737">
    <property type="component" value="Unassembled WGS sequence"/>
</dbReference>
<organism evidence="2 3">
    <name type="scientific">Flavobacterium urumqiense</name>
    <dbReference type="NCBI Taxonomy" id="935224"/>
    <lineage>
        <taxon>Bacteria</taxon>
        <taxon>Pseudomonadati</taxon>
        <taxon>Bacteroidota</taxon>
        <taxon>Flavobacteriia</taxon>
        <taxon>Flavobacteriales</taxon>
        <taxon>Flavobacteriaceae</taxon>
        <taxon>Flavobacterium</taxon>
    </lineage>
</organism>
<dbReference type="EMBL" id="FNVP01000001">
    <property type="protein sequence ID" value="SEF60920.1"/>
    <property type="molecule type" value="Genomic_DNA"/>
</dbReference>
<dbReference type="Gene3D" id="3.90.105.50">
    <property type="match status" value="1"/>
</dbReference>
<dbReference type="NCBIfam" id="TIGR01764">
    <property type="entry name" value="excise"/>
    <property type="match status" value="1"/>
</dbReference>
<dbReference type="InterPro" id="IPR010093">
    <property type="entry name" value="SinI_DNA-bd"/>
</dbReference>
<gene>
    <name evidence="2" type="ORF">SAMN04488130_101665</name>
</gene>
<sequence>MENILKKLDRIEVLIVRQYILSKEILSLEEAGAYLQLSKSCLYKMTSNKEISFYVPGGKKIYFRRTELDSWVLNRKVSSVNECDLEVENYLGRTQKSRS</sequence>
<dbReference type="RefSeq" id="WP_103998754.1">
    <property type="nucleotide sequence ID" value="NZ_FNVP01000001.1"/>
</dbReference>
<dbReference type="InterPro" id="IPR041657">
    <property type="entry name" value="HTH_17"/>
</dbReference>
<dbReference type="GO" id="GO:0003677">
    <property type="term" value="F:DNA binding"/>
    <property type="evidence" value="ECO:0007669"/>
    <property type="project" value="InterPro"/>
</dbReference>
<reference evidence="3" key="1">
    <citation type="submission" date="2016-10" db="EMBL/GenBank/DDBJ databases">
        <authorList>
            <person name="Varghese N."/>
            <person name="Submissions S."/>
        </authorList>
    </citation>
    <scope>NUCLEOTIDE SEQUENCE [LARGE SCALE GENOMIC DNA]</scope>
    <source>
        <strain evidence="3">CGMCC 1.9230</strain>
    </source>
</reference>